<evidence type="ECO:0000313" key="1">
    <source>
        <dbReference type="EMBL" id="CAB4241877.1"/>
    </source>
</evidence>
<name>A0A6J5TD71_9CAUD</name>
<protein>
    <submittedName>
        <fullName evidence="1">Uncharacterized protein</fullName>
    </submittedName>
</protein>
<reference evidence="1" key="1">
    <citation type="submission" date="2020-05" db="EMBL/GenBank/DDBJ databases">
        <authorList>
            <person name="Chiriac C."/>
            <person name="Salcher M."/>
            <person name="Ghai R."/>
            <person name="Kavagutti S V."/>
        </authorList>
    </citation>
    <scope>NUCLEOTIDE SEQUENCE</scope>
</reference>
<gene>
    <name evidence="1" type="ORF">UFOVP71_415</name>
</gene>
<sequence>MKPIDPPEALSVWVVASLTSTGSMSHHSPQTVTTSTFPGYYTSLEDAQQEQMILALKGTKAHVFQLDFPRP</sequence>
<dbReference type="EMBL" id="LR797824">
    <property type="protein sequence ID" value="CAB4241877.1"/>
    <property type="molecule type" value="Genomic_DNA"/>
</dbReference>
<organism evidence="1">
    <name type="scientific">uncultured Caudovirales phage</name>
    <dbReference type="NCBI Taxonomy" id="2100421"/>
    <lineage>
        <taxon>Viruses</taxon>
        <taxon>Duplodnaviria</taxon>
        <taxon>Heunggongvirae</taxon>
        <taxon>Uroviricota</taxon>
        <taxon>Caudoviricetes</taxon>
        <taxon>Peduoviridae</taxon>
        <taxon>Maltschvirus</taxon>
        <taxon>Maltschvirus maltsch</taxon>
    </lineage>
</organism>
<accession>A0A6J5TD71</accession>
<proteinExistence type="predicted"/>